<evidence type="ECO:0000313" key="6">
    <source>
        <dbReference type="Proteomes" id="UP000222542"/>
    </source>
</evidence>
<dbReference type="PROSITE" id="PS50600">
    <property type="entry name" value="ULP_PROTEASE"/>
    <property type="match status" value="1"/>
</dbReference>
<keyword evidence="2" id="KW-0645">Protease</keyword>
<dbReference type="Gramene" id="PHT68821">
    <property type="protein sequence ID" value="PHT68821"/>
    <property type="gene ID" value="T459_28308"/>
</dbReference>
<dbReference type="Pfam" id="PF02902">
    <property type="entry name" value="Peptidase_C48"/>
    <property type="match status" value="1"/>
</dbReference>
<comment type="caution">
    <text evidence="5">The sequence shown here is derived from an EMBL/GenBank/DDBJ whole genome shotgun (WGS) entry which is preliminary data.</text>
</comment>
<gene>
    <name evidence="5" type="ORF">T459_28308</name>
</gene>
<sequence length="338" mass="37736">MPFFLTLRSVQTLLDPKVVDGIKIELFGATTITRKIVLKGRLVAVDDDSRSGSRSGAAIGVNDAPLTIFEITSHYDYDHTSCTDFSLDFFASNECSACKCQNCKAKHDGVINAINALTSSIKEMASKKGVIQSKRITYRYTPLEIKVDKKRRKDISKASSSIEKSKIAMNLSLSCTDVQCARATGEKHEPTNMNVDVTVGATTEEHNITVDNPSTASKEEEKVEPVSLGEWKNYPFEEFNISNEAPKKLTQLINDYSEWITDGLLKHHAGKYCQQQSKVSQNEECLINIIKGFSILAGLPWHLVDEVYIPINCGDEFHWVLAVVILKERCIRVYDSMS</sequence>
<dbReference type="Gene3D" id="3.40.395.10">
    <property type="entry name" value="Adenoviral Proteinase, Chain A"/>
    <property type="match status" value="1"/>
</dbReference>
<dbReference type="InterPro" id="IPR003653">
    <property type="entry name" value="Peptidase_C48_C"/>
</dbReference>
<dbReference type="SUPFAM" id="SSF54001">
    <property type="entry name" value="Cysteine proteinases"/>
    <property type="match status" value="1"/>
</dbReference>
<feature type="domain" description="Ubiquitin-like protease family profile" evidence="4">
    <location>
        <begin position="239"/>
        <end position="338"/>
    </location>
</feature>
<organism evidence="5 6">
    <name type="scientific">Capsicum annuum</name>
    <name type="common">Capsicum pepper</name>
    <dbReference type="NCBI Taxonomy" id="4072"/>
    <lineage>
        <taxon>Eukaryota</taxon>
        <taxon>Viridiplantae</taxon>
        <taxon>Streptophyta</taxon>
        <taxon>Embryophyta</taxon>
        <taxon>Tracheophyta</taxon>
        <taxon>Spermatophyta</taxon>
        <taxon>Magnoliopsida</taxon>
        <taxon>eudicotyledons</taxon>
        <taxon>Gunneridae</taxon>
        <taxon>Pentapetalae</taxon>
        <taxon>asterids</taxon>
        <taxon>lamiids</taxon>
        <taxon>Solanales</taxon>
        <taxon>Solanaceae</taxon>
        <taxon>Solanoideae</taxon>
        <taxon>Capsiceae</taxon>
        <taxon>Capsicum</taxon>
    </lineage>
</organism>
<evidence type="ECO:0000256" key="2">
    <source>
        <dbReference type="ARBA" id="ARBA00022670"/>
    </source>
</evidence>
<keyword evidence="3" id="KW-0378">Hydrolase</keyword>
<dbReference type="GO" id="GO:0006508">
    <property type="term" value="P:proteolysis"/>
    <property type="evidence" value="ECO:0007669"/>
    <property type="project" value="UniProtKB-KW"/>
</dbReference>
<evidence type="ECO:0000256" key="3">
    <source>
        <dbReference type="ARBA" id="ARBA00022801"/>
    </source>
</evidence>
<reference evidence="5 6" key="2">
    <citation type="journal article" date="2017" name="Genome Biol.">
        <title>New reference genome sequences of hot pepper reveal the massive evolution of plant disease-resistance genes by retroduplication.</title>
        <authorList>
            <person name="Kim S."/>
            <person name="Park J."/>
            <person name="Yeom S.I."/>
            <person name="Kim Y.M."/>
            <person name="Seo E."/>
            <person name="Kim K.T."/>
            <person name="Kim M.S."/>
            <person name="Lee J.M."/>
            <person name="Cheong K."/>
            <person name="Shin H.S."/>
            <person name="Kim S.B."/>
            <person name="Han K."/>
            <person name="Lee J."/>
            <person name="Park M."/>
            <person name="Lee H.A."/>
            <person name="Lee H.Y."/>
            <person name="Lee Y."/>
            <person name="Oh S."/>
            <person name="Lee J.H."/>
            <person name="Choi E."/>
            <person name="Choi E."/>
            <person name="Lee S.E."/>
            <person name="Jeon J."/>
            <person name="Kim H."/>
            <person name="Choi G."/>
            <person name="Song H."/>
            <person name="Lee J."/>
            <person name="Lee S.C."/>
            <person name="Kwon J.K."/>
            <person name="Lee H.Y."/>
            <person name="Koo N."/>
            <person name="Hong Y."/>
            <person name="Kim R.W."/>
            <person name="Kang W.H."/>
            <person name="Huh J.H."/>
            <person name="Kang B.C."/>
            <person name="Yang T.J."/>
            <person name="Lee Y.H."/>
            <person name="Bennetzen J.L."/>
            <person name="Choi D."/>
        </authorList>
    </citation>
    <scope>NUCLEOTIDE SEQUENCE [LARGE SCALE GENOMIC DNA]</scope>
    <source>
        <strain evidence="6">cv. CM334</strain>
    </source>
</reference>
<evidence type="ECO:0000259" key="4">
    <source>
        <dbReference type="PROSITE" id="PS50600"/>
    </source>
</evidence>
<evidence type="ECO:0000256" key="1">
    <source>
        <dbReference type="ARBA" id="ARBA00005234"/>
    </source>
</evidence>
<evidence type="ECO:0000313" key="5">
    <source>
        <dbReference type="EMBL" id="PHT68821.1"/>
    </source>
</evidence>
<protein>
    <recommendedName>
        <fullName evidence="4">Ubiquitin-like protease family profile domain-containing protein</fullName>
    </recommendedName>
</protein>
<comment type="similarity">
    <text evidence="1">Belongs to the peptidase C48 family.</text>
</comment>
<proteinExistence type="inferred from homology"/>
<dbReference type="Proteomes" id="UP000222542">
    <property type="component" value="Unassembled WGS sequence"/>
</dbReference>
<dbReference type="PANTHER" id="PTHR31470:SF46">
    <property type="entry name" value="ULP1 PROTEASE FAMILY, C-TERMINAL CATALYTIC DOMAIN CONTAINING PROTEIN"/>
    <property type="match status" value="1"/>
</dbReference>
<name>A0A2G2YGW4_CAPAN</name>
<keyword evidence="6" id="KW-1185">Reference proteome</keyword>
<dbReference type="GO" id="GO:0008234">
    <property type="term" value="F:cysteine-type peptidase activity"/>
    <property type="evidence" value="ECO:0007669"/>
    <property type="project" value="InterPro"/>
</dbReference>
<dbReference type="PANTHER" id="PTHR31470">
    <property type="entry name" value="CYSTEINE PROTEINASES SUPERFAMILY PROTEIN-RELATED-RELATED"/>
    <property type="match status" value="1"/>
</dbReference>
<dbReference type="InterPro" id="IPR038765">
    <property type="entry name" value="Papain-like_cys_pep_sf"/>
</dbReference>
<dbReference type="AlphaFoldDB" id="A0A2G2YGW4"/>
<dbReference type="EMBL" id="AYRZ02000011">
    <property type="protein sequence ID" value="PHT68821.1"/>
    <property type="molecule type" value="Genomic_DNA"/>
</dbReference>
<reference evidence="5 6" key="1">
    <citation type="journal article" date="2014" name="Nat. Genet.">
        <title>Genome sequence of the hot pepper provides insights into the evolution of pungency in Capsicum species.</title>
        <authorList>
            <person name="Kim S."/>
            <person name="Park M."/>
            <person name="Yeom S.I."/>
            <person name="Kim Y.M."/>
            <person name="Lee J.M."/>
            <person name="Lee H.A."/>
            <person name="Seo E."/>
            <person name="Choi J."/>
            <person name="Cheong K."/>
            <person name="Kim K.T."/>
            <person name="Jung K."/>
            <person name="Lee G.W."/>
            <person name="Oh S.K."/>
            <person name="Bae C."/>
            <person name="Kim S.B."/>
            <person name="Lee H.Y."/>
            <person name="Kim S.Y."/>
            <person name="Kim M.S."/>
            <person name="Kang B.C."/>
            <person name="Jo Y.D."/>
            <person name="Yang H.B."/>
            <person name="Jeong H.J."/>
            <person name="Kang W.H."/>
            <person name="Kwon J.K."/>
            <person name="Shin C."/>
            <person name="Lim J.Y."/>
            <person name="Park J.H."/>
            <person name="Huh J.H."/>
            <person name="Kim J.S."/>
            <person name="Kim B.D."/>
            <person name="Cohen O."/>
            <person name="Paran I."/>
            <person name="Suh M.C."/>
            <person name="Lee S.B."/>
            <person name="Kim Y.K."/>
            <person name="Shin Y."/>
            <person name="Noh S.J."/>
            <person name="Park J."/>
            <person name="Seo Y.S."/>
            <person name="Kwon S.Y."/>
            <person name="Kim H.A."/>
            <person name="Park J.M."/>
            <person name="Kim H.J."/>
            <person name="Choi S.B."/>
            <person name="Bosland P.W."/>
            <person name="Reeves G."/>
            <person name="Jo S.H."/>
            <person name="Lee B.W."/>
            <person name="Cho H.T."/>
            <person name="Choi H.S."/>
            <person name="Lee M.S."/>
            <person name="Yu Y."/>
            <person name="Do Choi Y."/>
            <person name="Park B.S."/>
            <person name="van Deynze A."/>
            <person name="Ashrafi H."/>
            <person name="Hill T."/>
            <person name="Kim W.T."/>
            <person name="Pai H.S."/>
            <person name="Ahn H.K."/>
            <person name="Yeam I."/>
            <person name="Giovannoni J.J."/>
            <person name="Rose J.K."/>
            <person name="Sorensen I."/>
            <person name="Lee S.J."/>
            <person name="Kim R.W."/>
            <person name="Choi I.Y."/>
            <person name="Choi B.S."/>
            <person name="Lim J.S."/>
            <person name="Lee Y.H."/>
            <person name="Choi D."/>
        </authorList>
    </citation>
    <scope>NUCLEOTIDE SEQUENCE [LARGE SCALE GENOMIC DNA]</scope>
    <source>
        <strain evidence="6">cv. CM334</strain>
    </source>
</reference>
<accession>A0A2G2YGW4</accession>